<dbReference type="GO" id="GO:0010020">
    <property type="term" value="P:chloroplast fission"/>
    <property type="evidence" value="ECO:0007669"/>
    <property type="project" value="TreeGrafter"/>
</dbReference>
<sequence>MAPLPSPAPPPAESPQDALLSSAFGFHSKPPLPDPFSAAAAAADRLLRSFASAVGDMPLLGPLFSVSSDIRTFLSQAIYGEILLVWLGWHLIFPFFDSSARLVAETLVGIAAQNRFITLPQFCRVTRTLCDPYLNIFRGLIPPIGGTLDLSPILAFMVLNVFNSTAAALPAELSSQPSASPLPFHQNLTSAQEKPSYKSPLTCCGLRPSFSSSWTGLYSAWAFLAGPCWMGSTSGLHLDQPPHEWALVLHYGLGLGSQFSFPSFGHLFTVDWASSAGPCLELYYFVLESHHTVRGTDPPASVWFVLKPHHNTGSTGPPASVWFILEPYHTVGGLKRRSNLGYAGSVEHRPRRFRITPSNINDDVPQLHLSQSAWSYSAVFNTKRFF</sequence>
<gene>
    <name evidence="1" type="ORF">AXF42_Ash009068</name>
</gene>
<dbReference type="InterPro" id="IPR003425">
    <property type="entry name" value="CCB3/YggT"/>
</dbReference>
<dbReference type="Proteomes" id="UP000236161">
    <property type="component" value="Unassembled WGS sequence"/>
</dbReference>
<name>A0A2I0ADD9_9ASPA</name>
<keyword evidence="2" id="KW-1185">Reference proteome</keyword>
<dbReference type="OrthoDB" id="2066at2759"/>
<dbReference type="GO" id="GO:0016020">
    <property type="term" value="C:membrane"/>
    <property type="evidence" value="ECO:0007669"/>
    <property type="project" value="InterPro"/>
</dbReference>
<evidence type="ECO:0000313" key="2">
    <source>
        <dbReference type="Proteomes" id="UP000236161"/>
    </source>
</evidence>
<accession>A0A2I0ADD9</accession>
<organism evidence="1 2">
    <name type="scientific">Apostasia shenzhenica</name>
    <dbReference type="NCBI Taxonomy" id="1088818"/>
    <lineage>
        <taxon>Eukaryota</taxon>
        <taxon>Viridiplantae</taxon>
        <taxon>Streptophyta</taxon>
        <taxon>Embryophyta</taxon>
        <taxon>Tracheophyta</taxon>
        <taxon>Spermatophyta</taxon>
        <taxon>Magnoliopsida</taxon>
        <taxon>Liliopsida</taxon>
        <taxon>Asparagales</taxon>
        <taxon>Orchidaceae</taxon>
        <taxon>Apostasioideae</taxon>
        <taxon>Apostasia</taxon>
    </lineage>
</organism>
<reference evidence="1 2" key="1">
    <citation type="journal article" date="2017" name="Nature">
        <title>The Apostasia genome and the evolution of orchids.</title>
        <authorList>
            <person name="Zhang G.Q."/>
            <person name="Liu K.W."/>
            <person name="Li Z."/>
            <person name="Lohaus R."/>
            <person name="Hsiao Y.Y."/>
            <person name="Niu S.C."/>
            <person name="Wang J.Y."/>
            <person name="Lin Y.C."/>
            <person name="Xu Q."/>
            <person name="Chen L.J."/>
            <person name="Yoshida K."/>
            <person name="Fujiwara S."/>
            <person name="Wang Z.W."/>
            <person name="Zhang Y.Q."/>
            <person name="Mitsuda N."/>
            <person name="Wang M."/>
            <person name="Liu G.H."/>
            <person name="Pecoraro L."/>
            <person name="Huang H.X."/>
            <person name="Xiao X.J."/>
            <person name="Lin M."/>
            <person name="Wu X.Y."/>
            <person name="Wu W.L."/>
            <person name="Chen Y.Y."/>
            <person name="Chang S.B."/>
            <person name="Sakamoto S."/>
            <person name="Ohme-Takagi M."/>
            <person name="Yagi M."/>
            <person name="Zeng S.J."/>
            <person name="Shen C.Y."/>
            <person name="Yeh C.M."/>
            <person name="Luo Y.B."/>
            <person name="Tsai W.C."/>
            <person name="Van de Peer Y."/>
            <person name="Liu Z.J."/>
        </authorList>
    </citation>
    <scope>NUCLEOTIDE SEQUENCE [LARGE SCALE GENOMIC DNA]</scope>
    <source>
        <strain evidence="2">cv. Shenzhen</strain>
        <tissue evidence="1">Stem</tissue>
    </source>
</reference>
<dbReference type="PANTHER" id="PTHR33219:SF14">
    <property type="entry name" value="PROTEIN COFACTOR ASSEMBLY OF COMPLEX C SUBUNIT B CCB3, CHLOROPLASTIC-RELATED"/>
    <property type="match status" value="1"/>
</dbReference>
<dbReference type="Pfam" id="PF02325">
    <property type="entry name" value="CCB3_YggT"/>
    <property type="match status" value="1"/>
</dbReference>
<dbReference type="EMBL" id="KZ451993">
    <property type="protein sequence ID" value="PKA53572.1"/>
    <property type="molecule type" value="Genomic_DNA"/>
</dbReference>
<dbReference type="AlphaFoldDB" id="A0A2I0ADD9"/>
<evidence type="ECO:0000313" key="1">
    <source>
        <dbReference type="EMBL" id="PKA53572.1"/>
    </source>
</evidence>
<dbReference type="PANTHER" id="PTHR33219">
    <property type="entry name" value="YLMG HOMOLOG PROTEIN 2, CHLOROPLASTIC"/>
    <property type="match status" value="1"/>
</dbReference>
<protein>
    <submittedName>
        <fullName evidence="1">Uncharacterized protein</fullName>
    </submittedName>
</protein>
<proteinExistence type="predicted"/>
<dbReference type="STRING" id="1088818.A0A2I0ADD9"/>